<name>A0AAE3NZ10_9BACT</name>
<dbReference type="RefSeq" id="WP_321534858.1">
    <property type="nucleotide sequence ID" value="NZ_JARGDL010000002.1"/>
</dbReference>
<dbReference type="SMART" id="SM00028">
    <property type="entry name" value="TPR"/>
    <property type="match status" value="4"/>
</dbReference>
<feature type="repeat" description="TPR" evidence="1">
    <location>
        <begin position="279"/>
        <end position="312"/>
    </location>
</feature>
<proteinExistence type="predicted"/>
<dbReference type="SUPFAM" id="SSF48452">
    <property type="entry name" value="TPR-like"/>
    <property type="match status" value="1"/>
</dbReference>
<accession>A0AAE3NZ10</accession>
<keyword evidence="3" id="KW-1185">Reference proteome</keyword>
<comment type="caution">
    <text evidence="2">The sequence shown here is derived from an EMBL/GenBank/DDBJ whole genome shotgun (WGS) entry which is preliminary data.</text>
</comment>
<keyword evidence="1" id="KW-0802">TPR repeat</keyword>
<evidence type="ECO:0000313" key="2">
    <source>
        <dbReference type="EMBL" id="MDF1611094.1"/>
    </source>
</evidence>
<sequence>MKTKFLIIVLFLSATINFSQSRIRLLANEGMEQAYNFQLVQAEKTFEEIINQYPNSPEGYYRTALLHFWIYIGSRDPGEYQVFIKFADLAQQKIDKLLDKNPKDFYTNYIAGNLFLFRSMAQATNGQSVDAFWSSKNAVNYLEESLKLKPNFYDSYLGLGLLDYAMSFVPDFLKWAVNLTGLSSDKNRGFKYIKTAYKRGTYTKTEAEFHLSKIYTDYLSEYDSAYTLLQNLITKYPNNTLFSYQYAVSLIKGKNLERANSVLNNVIRLKNKKIPQITALAYYRKGEIYFKRNNFKEAIKNYKVFFDLSRELDLTGIAALNTAIAYKILDKDEEFKQYLSLAKNGNQDIFEDAYALKKAEHYLEHGITDEELFLYKIKNNLEAGNYRYVYNALTNSKENFSHDLEALKLIYLAEAELKIGKVKQSIKTCNEIFDLKIHNEKWIYAMANLITANAYFHLGSKVEAKEYLAKAEDENDHDFKDYIQSKIEYLKRRIK</sequence>
<evidence type="ECO:0000256" key="1">
    <source>
        <dbReference type="PROSITE-ProRule" id="PRU00339"/>
    </source>
</evidence>
<dbReference type="PANTHER" id="PTHR31859">
    <property type="entry name" value="TETRATRICOPEPTIDE REPEAT PROTEIN 39 FAMILY MEMBER"/>
    <property type="match status" value="1"/>
</dbReference>
<dbReference type="AlphaFoldDB" id="A0AAE3NZ10"/>
<dbReference type="Proteomes" id="UP001221302">
    <property type="component" value="Unassembled WGS sequence"/>
</dbReference>
<dbReference type="InterPro" id="IPR019734">
    <property type="entry name" value="TPR_rpt"/>
</dbReference>
<protein>
    <submittedName>
        <fullName evidence="2">DUF3808 domain-containing protein</fullName>
    </submittedName>
</protein>
<dbReference type="InterPro" id="IPR019412">
    <property type="entry name" value="IML2/TPR_39"/>
</dbReference>
<gene>
    <name evidence="2" type="ORF">P0M35_02955</name>
</gene>
<dbReference type="Gene3D" id="1.25.40.10">
    <property type="entry name" value="Tetratricopeptide repeat domain"/>
    <property type="match status" value="3"/>
</dbReference>
<dbReference type="InterPro" id="IPR011990">
    <property type="entry name" value="TPR-like_helical_dom_sf"/>
</dbReference>
<dbReference type="PANTHER" id="PTHR31859:SF1">
    <property type="entry name" value="TETRATRICOPEPTIDE REPEAT PROTEIN 39C"/>
    <property type="match status" value="1"/>
</dbReference>
<dbReference type="EMBL" id="JARGDL010000002">
    <property type="protein sequence ID" value="MDF1611094.1"/>
    <property type="molecule type" value="Genomic_DNA"/>
</dbReference>
<evidence type="ECO:0000313" key="3">
    <source>
        <dbReference type="Proteomes" id="UP001221302"/>
    </source>
</evidence>
<organism evidence="2 3">
    <name type="scientific">Stygiobacter electus</name>
    <dbReference type="NCBI Taxonomy" id="3032292"/>
    <lineage>
        <taxon>Bacteria</taxon>
        <taxon>Pseudomonadati</taxon>
        <taxon>Ignavibacteriota</taxon>
        <taxon>Ignavibacteria</taxon>
        <taxon>Ignavibacteriales</taxon>
        <taxon>Melioribacteraceae</taxon>
        <taxon>Stygiobacter</taxon>
    </lineage>
</organism>
<reference evidence="2" key="1">
    <citation type="submission" date="2023-03" db="EMBL/GenBank/DDBJ databases">
        <title>Stygiobacter electus gen. nov., sp. nov., facultatively anaerobic thermotolerant bacterium of the class Ignavibacteria from a well of Yessentuki mineral water deposit.</title>
        <authorList>
            <person name="Podosokorskaya O.A."/>
            <person name="Elcheninov A.G."/>
            <person name="Petrova N.F."/>
            <person name="Zavarzina D.G."/>
            <person name="Kublanov I.V."/>
            <person name="Merkel A.Y."/>
        </authorList>
    </citation>
    <scope>NUCLEOTIDE SEQUENCE</scope>
    <source>
        <strain evidence="2">09-Me</strain>
    </source>
</reference>
<dbReference type="Pfam" id="PF10300">
    <property type="entry name" value="Iml2-TPR_39"/>
    <property type="match status" value="1"/>
</dbReference>
<dbReference type="PROSITE" id="PS50005">
    <property type="entry name" value="TPR"/>
    <property type="match status" value="1"/>
</dbReference>